<evidence type="ECO:0000313" key="6">
    <source>
        <dbReference type="Ensembl" id="ENSPNAP00000039530.1"/>
    </source>
</evidence>
<evidence type="ECO:0000313" key="7">
    <source>
        <dbReference type="Proteomes" id="UP001501920"/>
    </source>
</evidence>
<name>A0AAR2IIR6_PYGNA</name>
<reference evidence="6" key="3">
    <citation type="submission" date="2025-09" db="UniProtKB">
        <authorList>
            <consortium name="Ensembl"/>
        </authorList>
    </citation>
    <scope>IDENTIFICATION</scope>
</reference>
<organism evidence="6 7">
    <name type="scientific">Pygocentrus nattereri</name>
    <name type="common">Red-bellied piranha</name>
    <dbReference type="NCBI Taxonomy" id="42514"/>
    <lineage>
        <taxon>Eukaryota</taxon>
        <taxon>Metazoa</taxon>
        <taxon>Chordata</taxon>
        <taxon>Craniata</taxon>
        <taxon>Vertebrata</taxon>
        <taxon>Euteleostomi</taxon>
        <taxon>Actinopterygii</taxon>
        <taxon>Neopterygii</taxon>
        <taxon>Teleostei</taxon>
        <taxon>Ostariophysi</taxon>
        <taxon>Characiformes</taxon>
        <taxon>Characoidei</taxon>
        <taxon>Pygocentrus</taxon>
    </lineage>
</organism>
<dbReference type="PANTHER" id="PTHR15354">
    <property type="entry name" value="MUF1"/>
    <property type="match status" value="1"/>
</dbReference>
<dbReference type="SUPFAM" id="SSF52047">
    <property type="entry name" value="RNI-like"/>
    <property type="match status" value="1"/>
</dbReference>
<proteinExistence type="predicted"/>
<evidence type="ECO:0000256" key="5">
    <source>
        <dbReference type="ARBA" id="ARBA00022786"/>
    </source>
</evidence>
<dbReference type="GeneID" id="108438032"/>
<dbReference type="RefSeq" id="XP_017571018.1">
    <property type="nucleotide sequence ID" value="XM_017715529.2"/>
</dbReference>
<protein>
    <recommendedName>
        <fullName evidence="1">Leucine-rich repeat-containing protein 41</fullName>
    </recommendedName>
</protein>
<dbReference type="CTD" id="10489"/>
<evidence type="ECO:0000256" key="2">
    <source>
        <dbReference type="ARBA" id="ARBA00022553"/>
    </source>
</evidence>
<keyword evidence="3" id="KW-0433">Leucine-rich repeat</keyword>
<keyword evidence="7" id="KW-1185">Reference proteome</keyword>
<dbReference type="InterPro" id="IPR032675">
    <property type="entry name" value="LRR_dom_sf"/>
</dbReference>
<dbReference type="Gene3D" id="3.80.10.10">
    <property type="entry name" value="Ribonuclease Inhibitor"/>
    <property type="match status" value="1"/>
</dbReference>
<dbReference type="InterPro" id="IPR026137">
    <property type="entry name" value="Leu_rpt_41"/>
</dbReference>
<evidence type="ECO:0000256" key="4">
    <source>
        <dbReference type="ARBA" id="ARBA00022737"/>
    </source>
</evidence>
<dbReference type="AlphaFoldDB" id="A0AAR2IIR6"/>
<accession>A0AAR2IIR6</accession>
<dbReference type="GeneTree" id="ENSGT00390000015908"/>
<reference evidence="6" key="2">
    <citation type="submission" date="2025-08" db="UniProtKB">
        <authorList>
            <consortium name="Ensembl"/>
        </authorList>
    </citation>
    <scope>IDENTIFICATION</scope>
</reference>
<dbReference type="Proteomes" id="UP001501920">
    <property type="component" value="Chromosome 26"/>
</dbReference>
<dbReference type="Ensembl" id="ENSPNAT00000081153.1">
    <property type="protein sequence ID" value="ENSPNAP00000039530.1"/>
    <property type="gene ID" value="ENSPNAG00000012406.2"/>
</dbReference>
<keyword evidence="5" id="KW-0833">Ubl conjugation pathway</keyword>
<reference evidence="6 7" key="1">
    <citation type="submission" date="2020-10" db="EMBL/GenBank/DDBJ databases">
        <title>Pygocentrus nattereri (red-bellied piranha) genome, fPygNat1, primary haplotype.</title>
        <authorList>
            <person name="Myers G."/>
            <person name="Meyer A."/>
            <person name="Karagic N."/>
            <person name="Pippel M."/>
            <person name="Winkler S."/>
            <person name="Tracey A."/>
            <person name="Wood J."/>
            <person name="Formenti G."/>
            <person name="Howe K."/>
            <person name="Fedrigo O."/>
            <person name="Jarvis E.D."/>
        </authorList>
    </citation>
    <scope>NUCLEOTIDE SEQUENCE [LARGE SCALE GENOMIC DNA]</scope>
</reference>
<keyword evidence="4" id="KW-0677">Repeat</keyword>
<sequence>MWPQLALSSSMATTTLVSMCIRTVARNMDVLEKRVCDLPASLLKDLLPHLNMFYLDRIEKVALLKRVSASLQVAWAAKWRDLNRTWRCKLKFMQPEENWKQKCLESLFHMVLLRNSEVHNILTNLSEYAVLSMSAEHVRVLSLTVAGRGGCRLASEELRPILSILEERVRCLRLFDAMALLKQGRKDVLFVLHRLVDHGSVTEVVLKRAPDYFLLSWITSRCTRPPQTVPQASAAPDTWDNLRNEDLWAEEGPSAPKCLRLDLCMDERLCCKFSPSCSVNGRCRVGQIHSLDLEVRSLATVSRLLPSWLCLHSLHLYGTQPLWKDDVADFVESLKKLFLNPCCSLRELSMGNVCSWNLLARLLAACPTLHSLSLDINLPQDNRITPGQPLQFKQDTELSLEKLSLKSTEIQTVENFPSVLQHAPKLSNLHVAGIRHAHLLLHTLPESSPLLKVLILEDINLADCHQEIINLLENSILEELSLKDCRLLEKCRETKDFLVPFVVAVRGLCSLRSLSLCQNRLATSAIEIADLFLGDCPSKITKLDLSSNFILPADLFEFAQRIETYCPAQRLTLDLRFNPLDRDPKVKGQAMKKLLPFCNILTDDWDSRSTMADHVSVM</sequence>
<evidence type="ECO:0000256" key="1">
    <source>
        <dbReference type="ARBA" id="ARBA00014201"/>
    </source>
</evidence>
<dbReference type="PANTHER" id="PTHR15354:SF1">
    <property type="entry name" value="LEUCINE-RICH REPEAT-CONTAINING PROTEIN 41"/>
    <property type="match status" value="1"/>
</dbReference>
<keyword evidence="2" id="KW-0597">Phosphoprotein</keyword>
<evidence type="ECO:0000256" key="3">
    <source>
        <dbReference type="ARBA" id="ARBA00022614"/>
    </source>
</evidence>